<dbReference type="AlphaFoldDB" id="A0A1D2QPD2"/>
<reference evidence="13 14" key="1">
    <citation type="journal article" date="2016" name="Appl. Environ. Microbiol.">
        <title>Lack of Overt Genome Reduction in the Bryostatin-Producing Bryozoan Symbiont "Candidatus Endobugula sertula".</title>
        <authorList>
            <person name="Miller I.J."/>
            <person name="Vanee N."/>
            <person name="Fong S.S."/>
            <person name="Lim-Fong G.E."/>
            <person name="Kwan J.C."/>
        </authorList>
    </citation>
    <scope>NUCLEOTIDE SEQUENCE [LARGE SCALE GENOMIC DNA]</scope>
    <source>
        <strain evidence="13">AB1-4</strain>
    </source>
</reference>
<keyword evidence="5 9" id="KW-0997">Cell inner membrane</keyword>
<dbReference type="PANTHER" id="PTHR30386">
    <property type="entry name" value="MEMBRANE FUSION SUBUNIT OF EMRAB-TOLC MULTIDRUG EFFLUX PUMP"/>
    <property type="match status" value="1"/>
</dbReference>
<evidence type="ECO:0000259" key="11">
    <source>
        <dbReference type="Pfam" id="PF25994"/>
    </source>
</evidence>
<comment type="similarity">
    <text evidence="2 9">Belongs to the membrane fusion protein (MFP) (TC 8.A.1) family.</text>
</comment>
<dbReference type="Gene3D" id="2.40.30.170">
    <property type="match status" value="1"/>
</dbReference>
<dbReference type="InterPro" id="IPR058982">
    <property type="entry name" value="Beta-barrel_AprE"/>
</dbReference>
<evidence type="ECO:0000256" key="10">
    <source>
        <dbReference type="SAM" id="Coils"/>
    </source>
</evidence>
<dbReference type="PRINTS" id="PR01490">
    <property type="entry name" value="RTXTOXIND"/>
</dbReference>
<gene>
    <name evidence="13" type="ORF">AB835_08735</name>
</gene>
<keyword evidence="4 9" id="KW-1003">Cell membrane</keyword>
<dbReference type="SUPFAM" id="SSF111369">
    <property type="entry name" value="HlyD-like secretion proteins"/>
    <property type="match status" value="1"/>
</dbReference>
<proteinExistence type="inferred from homology"/>
<evidence type="ECO:0000256" key="9">
    <source>
        <dbReference type="RuleBase" id="RU365093"/>
    </source>
</evidence>
<evidence type="ECO:0000256" key="6">
    <source>
        <dbReference type="ARBA" id="ARBA00022692"/>
    </source>
</evidence>
<dbReference type="Pfam" id="PF26002">
    <property type="entry name" value="Beta-barrel_AprE"/>
    <property type="match status" value="1"/>
</dbReference>
<organism evidence="13 14">
    <name type="scientific">Candidatus Endobugula sertula</name>
    <name type="common">Bugula neritina bacterial symbiont</name>
    <dbReference type="NCBI Taxonomy" id="62101"/>
    <lineage>
        <taxon>Bacteria</taxon>
        <taxon>Pseudomonadati</taxon>
        <taxon>Pseudomonadota</taxon>
        <taxon>Gammaproteobacteria</taxon>
        <taxon>Cellvibrionales</taxon>
        <taxon>Cellvibrionaceae</taxon>
        <taxon>Candidatus Endobugula</taxon>
    </lineage>
</organism>
<feature type="transmembrane region" description="Helical" evidence="9">
    <location>
        <begin position="52"/>
        <end position="72"/>
    </location>
</feature>
<keyword evidence="10" id="KW-0175">Coiled coil</keyword>
<keyword evidence="6 9" id="KW-0812">Transmembrane</keyword>
<dbReference type="Gene3D" id="2.40.50.100">
    <property type="match status" value="1"/>
</dbReference>
<sequence length="471" mass="53154">MSILSVLKDAWNHRDKLGESGKTRELAAFLPAALEIQESPQNPIAKWLGRSLILLFICLILWACLGTVNIVASAEGKIIPSSRVKRIQPLEKAVVKEILVREGEYVSKGQALIELDRTLTNADKQRITGEHYSAQLQLSVNQGLLQLLEAQQQQAAKVTTFAEMTLPITIAADKNDVLLHKHLLWQQWQEYTTQKKILENMLQRTLAEQAASREEIKKLQQTLPLINKRTEKMQGLLKKNFASETDFMALEQERIEMTQDFAIEQQRLKQSQASASEMVQKIKNLEAQTYTQTLTRLNDIRRQIATLAEELAKARALNAKQILYSPVSGQVQELTVNTIGGVVTEAQELMLVVPAAEKLEVEVFLANKDIGFIHEGMAAEIKIHTFPFTKYGIIDGEITNVSDDAILDEQRGLIYSMHLLMKQNTLRVEGKPVKLIPGMAVTAEIQTGRRKIIEFFLAPLLRYAKEGLRER</sequence>
<name>A0A1D2QPD2_9GAMM</name>
<evidence type="ECO:0000313" key="13">
    <source>
        <dbReference type="EMBL" id="ODS23438.1"/>
    </source>
</evidence>
<dbReference type="STRING" id="62101.AB835_08735"/>
<keyword evidence="7 9" id="KW-1133">Transmembrane helix</keyword>
<evidence type="ECO:0000256" key="8">
    <source>
        <dbReference type="ARBA" id="ARBA00023136"/>
    </source>
</evidence>
<dbReference type="InterPro" id="IPR050739">
    <property type="entry name" value="MFP"/>
</dbReference>
<feature type="coiled-coil region" evidence="10">
    <location>
        <begin position="268"/>
        <end position="317"/>
    </location>
</feature>
<evidence type="ECO:0000259" key="12">
    <source>
        <dbReference type="Pfam" id="PF26002"/>
    </source>
</evidence>
<evidence type="ECO:0000313" key="14">
    <source>
        <dbReference type="Proteomes" id="UP000242502"/>
    </source>
</evidence>
<dbReference type="GO" id="GO:0005886">
    <property type="term" value="C:plasma membrane"/>
    <property type="evidence" value="ECO:0007669"/>
    <property type="project" value="UniProtKB-SubCell"/>
</dbReference>
<dbReference type="Pfam" id="PF25994">
    <property type="entry name" value="HH_AprE"/>
    <property type="match status" value="1"/>
</dbReference>
<comment type="subcellular location">
    <subcellularLocation>
        <location evidence="1 9">Cell inner membrane</location>
        <topology evidence="1 9">Single-pass membrane protein</topology>
    </subcellularLocation>
</comment>
<comment type="caution">
    <text evidence="13">The sequence shown here is derived from an EMBL/GenBank/DDBJ whole genome shotgun (WGS) entry which is preliminary data.</text>
</comment>
<feature type="domain" description="AprE-like long alpha-helical hairpin" evidence="11">
    <location>
        <begin position="148"/>
        <end position="315"/>
    </location>
</feature>
<dbReference type="InterPro" id="IPR006144">
    <property type="entry name" value="Secretion_HlyD_CS"/>
</dbReference>
<dbReference type="PANTHER" id="PTHR30386:SF27">
    <property type="entry name" value="MEMBRANE FUSION PROTEIN (MFP) FAMILY PROTEIN"/>
    <property type="match status" value="1"/>
</dbReference>
<dbReference type="InterPro" id="IPR058781">
    <property type="entry name" value="HH_AprE-like"/>
</dbReference>
<evidence type="ECO:0000256" key="4">
    <source>
        <dbReference type="ARBA" id="ARBA00022475"/>
    </source>
</evidence>
<evidence type="ECO:0000256" key="2">
    <source>
        <dbReference type="ARBA" id="ARBA00009477"/>
    </source>
</evidence>
<dbReference type="GO" id="GO:0009306">
    <property type="term" value="P:protein secretion"/>
    <property type="evidence" value="ECO:0007669"/>
    <property type="project" value="InterPro"/>
</dbReference>
<evidence type="ECO:0000256" key="1">
    <source>
        <dbReference type="ARBA" id="ARBA00004377"/>
    </source>
</evidence>
<dbReference type="NCBIfam" id="TIGR01843">
    <property type="entry name" value="type_I_hlyD"/>
    <property type="match status" value="1"/>
</dbReference>
<evidence type="ECO:0000256" key="5">
    <source>
        <dbReference type="ARBA" id="ARBA00022519"/>
    </source>
</evidence>
<dbReference type="InterPro" id="IPR010129">
    <property type="entry name" value="T1SS_HlyD"/>
</dbReference>
<dbReference type="PROSITE" id="PS00543">
    <property type="entry name" value="HLYD_FAMILY"/>
    <property type="match status" value="1"/>
</dbReference>
<keyword evidence="3 9" id="KW-0813">Transport</keyword>
<evidence type="ECO:0000256" key="7">
    <source>
        <dbReference type="ARBA" id="ARBA00022989"/>
    </source>
</evidence>
<feature type="domain" description="AprE-like beta-barrel" evidence="12">
    <location>
        <begin position="359"/>
        <end position="448"/>
    </location>
</feature>
<keyword evidence="8 9" id="KW-0472">Membrane</keyword>
<evidence type="ECO:0000256" key="3">
    <source>
        <dbReference type="ARBA" id="ARBA00022448"/>
    </source>
</evidence>
<dbReference type="EMBL" id="MDLC01000028">
    <property type="protein sequence ID" value="ODS23438.1"/>
    <property type="molecule type" value="Genomic_DNA"/>
</dbReference>
<accession>A0A1D2QPD2</accession>
<protein>
    <recommendedName>
        <fullName evidence="9">Membrane fusion protein (MFP) family protein</fullName>
    </recommendedName>
</protein>
<dbReference type="Proteomes" id="UP000242502">
    <property type="component" value="Unassembled WGS sequence"/>
</dbReference>